<dbReference type="InterPro" id="IPR001054">
    <property type="entry name" value="A/G_cyclase"/>
</dbReference>
<feature type="domain" description="Guanylate cyclase" evidence="9">
    <location>
        <begin position="515"/>
        <end position="647"/>
    </location>
</feature>
<keyword evidence="2 7" id="KW-0812">Transmembrane</keyword>
<dbReference type="Proteomes" id="UP000179807">
    <property type="component" value="Unassembled WGS sequence"/>
</dbReference>
<dbReference type="SMART" id="SM00091">
    <property type="entry name" value="PAS"/>
    <property type="match status" value="1"/>
</dbReference>
<organism evidence="10 11">
    <name type="scientific">Tritrichomonas foetus</name>
    <dbReference type="NCBI Taxonomy" id="1144522"/>
    <lineage>
        <taxon>Eukaryota</taxon>
        <taxon>Metamonada</taxon>
        <taxon>Parabasalia</taxon>
        <taxon>Tritrichomonadida</taxon>
        <taxon>Tritrichomonadidae</taxon>
        <taxon>Tritrichomonas</taxon>
    </lineage>
</organism>
<evidence type="ECO:0000256" key="4">
    <source>
        <dbReference type="ARBA" id="ARBA00022989"/>
    </source>
</evidence>
<dbReference type="GO" id="GO:0004383">
    <property type="term" value="F:guanylate cyclase activity"/>
    <property type="evidence" value="ECO:0007669"/>
    <property type="project" value="TreeGrafter"/>
</dbReference>
<proteinExistence type="predicted"/>
<keyword evidence="6" id="KW-0456">Lyase</keyword>
<dbReference type="GO" id="GO:0000166">
    <property type="term" value="F:nucleotide binding"/>
    <property type="evidence" value="ECO:0007669"/>
    <property type="project" value="UniProtKB-KW"/>
</dbReference>
<protein>
    <submittedName>
        <fullName evidence="10">Adenylate and Guanylate cyclase catalytic domain containing protein</fullName>
    </submittedName>
</protein>
<dbReference type="GeneID" id="94830165"/>
<dbReference type="PANTHER" id="PTHR11920">
    <property type="entry name" value="GUANYLYL CYCLASE"/>
    <property type="match status" value="1"/>
</dbReference>
<dbReference type="Pfam" id="PF00211">
    <property type="entry name" value="Guanylate_cyc"/>
    <property type="match status" value="1"/>
</dbReference>
<gene>
    <name evidence="10" type="ORF">TRFO_10446</name>
</gene>
<dbReference type="InterPro" id="IPR029787">
    <property type="entry name" value="Nucleotide_cyclase"/>
</dbReference>
<feature type="domain" description="PAS" evidence="8">
    <location>
        <begin position="350"/>
        <end position="395"/>
    </location>
</feature>
<comment type="caution">
    <text evidence="10">The sequence shown here is derived from an EMBL/GenBank/DDBJ whole genome shotgun (WGS) entry which is preliminary data.</text>
</comment>
<dbReference type="AlphaFoldDB" id="A0A1J4J8P1"/>
<feature type="transmembrane region" description="Helical" evidence="7">
    <location>
        <begin position="68"/>
        <end position="90"/>
    </location>
</feature>
<dbReference type="RefSeq" id="XP_068348691.1">
    <property type="nucleotide sequence ID" value="XM_068495461.1"/>
</dbReference>
<dbReference type="CDD" id="cd07302">
    <property type="entry name" value="CHD"/>
    <property type="match status" value="1"/>
</dbReference>
<accession>A0A1J4J8P1</accession>
<dbReference type="PROSITE" id="PS50125">
    <property type="entry name" value="GUANYLATE_CYCLASE_2"/>
    <property type="match status" value="1"/>
</dbReference>
<dbReference type="Pfam" id="PF00989">
    <property type="entry name" value="PAS"/>
    <property type="match status" value="1"/>
</dbReference>
<name>A0A1J4J8P1_9EUKA</name>
<keyword evidence="4 7" id="KW-1133">Transmembrane helix</keyword>
<evidence type="ECO:0000256" key="1">
    <source>
        <dbReference type="ARBA" id="ARBA00004370"/>
    </source>
</evidence>
<evidence type="ECO:0000256" key="3">
    <source>
        <dbReference type="ARBA" id="ARBA00022741"/>
    </source>
</evidence>
<dbReference type="Gene3D" id="3.30.70.1230">
    <property type="entry name" value="Nucleotide cyclase"/>
    <property type="match status" value="1"/>
</dbReference>
<evidence type="ECO:0000256" key="7">
    <source>
        <dbReference type="SAM" id="Phobius"/>
    </source>
</evidence>
<dbReference type="InterPro" id="IPR035965">
    <property type="entry name" value="PAS-like_dom_sf"/>
</dbReference>
<dbReference type="GO" id="GO:0001653">
    <property type="term" value="F:peptide receptor activity"/>
    <property type="evidence" value="ECO:0007669"/>
    <property type="project" value="TreeGrafter"/>
</dbReference>
<dbReference type="PROSITE" id="PS50112">
    <property type="entry name" value="PAS"/>
    <property type="match status" value="1"/>
</dbReference>
<dbReference type="InterPro" id="IPR000014">
    <property type="entry name" value="PAS"/>
</dbReference>
<dbReference type="InterPro" id="IPR050401">
    <property type="entry name" value="Cyclic_nucleotide_synthase"/>
</dbReference>
<evidence type="ECO:0000259" key="9">
    <source>
        <dbReference type="PROSITE" id="PS50125"/>
    </source>
</evidence>
<dbReference type="GO" id="GO:0035556">
    <property type="term" value="P:intracellular signal transduction"/>
    <property type="evidence" value="ECO:0007669"/>
    <property type="project" value="InterPro"/>
</dbReference>
<evidence type="ECO:0000313" key="11">
    <source>
        <dbReference type="Proteomes" id="UP000179807"/>
    </source>
</evidence>
<keyword evidence="11" id="KW-1185">Reference proteome</keyword>
<evidence type="ECO:0000256" key="6">
    <source>
        <dbReference type="ARBA" id="ARBA00023239"/>
    </source>
</evidence>
<dbReference type="SUPFAM" id="SSF55073">
    <property type="entry name" value="Nucleotide cyclase"/>
    <property type="match status" value="1"/>
</dbReference>
<reference evidence="10" key="1">
    <citation type="submission" date="2016-10" db="EMBL/GenBank/DDBJ databases">
        <authorList>
            <person name="Benchimol M."/>
            <person name="Almeida L.G."/>
            <person name="Vasconcelos A.T."/>
            <person name="Perreira-Neves A."/>
            <person name="Rosa I.A."/>
            <person name="Tasca T."/>
            <person name="Bogo M.R."/>
            <person name="de Souza W."/>
        </authorList>
    </citation>
    <scope>NUCLEOTIDE SEQUENCE [LARGE SCALE GENOMIC DNA]</scope>
    <source>
        <strain evidence="10">K</strain>
    </source>
</reference>
<dbReference type="OrthoDB" id="1890790at2759"/>
<feature type="transmembrane region" description="Helical" evidence="7">
    <location>
        <begin position="284"/>
        <end position="303"/>
    </location>
</feature>
<dbReference type="PANTHER" id="PTHR11920:SF335">
    <property type="entry name" value="GUANYLATE CYCLASE"/>
    <property type="match status" value="1"/>
</dbReference>
<keyword evidence="3" id="KW-0547">Nucleotide-binding</keyword>
<evidence type="ECO:0000256" key="2">
    <source>
        <dbReference type="ARBA" id="ARBA00022692"/>
    </source>
</evidence>
<dbReference type="GO" id="GO:0005886">
    <property type="term" value="C:plasma membrane"/>
    <property type="evidence" value="ECO:0007669"/>
    <property type="project" value="TreeGrafter"/>
</dbReference>
<dbReference type="EMBL" id="MLAK01001237">
    <property type="protein sequence ID" value="OHS95554.1"/>
    <property type="molecule type" value="Genomic_DNA"/>
</dbReference>
<dbReference type="GO" id="GO:0004016">
    <property type="term" value="F:adenylate cyclase activity"/>
    <property type="evidence" value="ECO:0007669"/>
    <property type="project" value="TreeGrafter"/>
</dbReference>
<dbReference type="InterPro" id="IPR013767">
    <property type="entry name" value="PAS_fold"/>
</dbReference>
<dbReference type="VEuPathDB" id="TrichDB:TRFO_10446"/>
<evidence type="ECO:0000259" key="8">
    <source>
        <dbReference type="PROSITE" id="PS50112"/>
    </source>
</evidence>
<keyword evidence="5 7" id="KW-0472">Membrane</keyword>
<dbReference type="GO" id="GO:0007168">
    <property type="term" value="P:receptor guanylyl cyclase signaling pathway"/>
    <property type="evidence" value="ECO:0007669"/>
    <property type="project" value="TreeGrafter"/>
</dbReference>
<dbReference type="SMART" id="SM00044">
    <property type="entry name" value="CYCc"/>
    <property type="match status" value="1"/>
</dbReference>
<comment type="subcellular location">
    <subcellularLocation>
        <location evidence="1">Membrane</location>
    </subcellularLocation>
</comment>
<evidence type="ECO:0000256" key="5">
    <source>
        <dbReference type="ARBA" id="ARBA00023136"/>
    </source>
</evidence>
<sequence>MIYKCLTTHQKSVVFKVTETFRILHKEDDEEMRSTRSKDEEVSRQEENLLKLFSSSVDSGNTLSIDNVSSILSCIACIILHIVFSVFMCAKYSEISDQIDRTGPHIEHGQASFAFDLETVVLLHLLPGSVYPSRNFNIYGFQTDTILYYINYWQTKAQQEFTKLKYGDPDNHLKSFAAVGVDINFQAGIPSYCDNETIPINSHDLYDCMSSEIAISYVEMIVNRLVNIYTSRNEIYGGNEEDLTNLYHCMQHHIFDRFYYNLFLSMTNKVVESVEKDLPLIDEIGIIICIIAIVIEIINMIAIQMSENNLRYALSLLLMCPAKMVLSNSHILNVLGGNFHNKTLDQTTRGSDFYDGLVEEMPDSVIIITAGGIINSANKATTSLFNKTKEELVGNRIDLIGNLFKEGNPFQKYFDGNIQNISNSDKAANKETNIEMKLSFDKDDSVVHVLMNLVMLPEGIFVSCRDITQQVMYDKLIQDEKLRSDSLLASILPPRLVSRVASGEKNISFAVQTATVVFIDIVSFTPWCGSTPADKVMKTLTLLFKYFDSSTASHSTMTKCKCIGDCYMAAGGIFADVNQPAVHAKDVVEFGLEALDNIVRLNKEINESLQIRVGINTGGPLVAGVLGTEKPTFEILGPTINMAQQMEHHGVPMKVHISRSVYELIYGSNFKIQERGQIEIKNSQVVTYLVSRE</sequence>
<dbReference type="SUPFAM" id="SSF55785">
    <property type="entry name" value="PYP-like sensor domain (PAS domain)"/>
    <property type="match status" value="2"/>
</dbReference>
<dbReference type="GO" id="GO:0006355">
    <property type="term" value="P:regulation of DNA-templated transcription"/>
    <property type="evidence" value="ECO:0007669"/>
    <property type="project" value="InterPro"/>
</dbReference>
<dbReference type="Gene3D" id="3.30.450.20">
    <property type="entry name" value="PAS domain"/>
    <property type="match status" value="1"/>
</dbReference>
<evidence type="ECO:0000313" key="10">
    <source>
        <dbReference type="EMBL" id="OHS95554.1"/>
    </source>
</evidence>